<dbReference type="EMBL" id="CP013659">
    <property type="protein sequence ID" value="ALS73874.1"/>
    <property type="molecule type" value="Genomic_DNA"/>
</dbReference>
<proteinExistence type="predicted"/>
<evidence type="ECO:0008006" key="3">
    <source>
        <dbReference type="Google" id="ProtNLM"/>
    </source>
</evidence>
<evidence type="ECO:0000313" key="2">
    <source>
        <dbReference type="Proteomes" id="UP000067683"/>
    </source>
</evidence>
<name>A0A0U2J6E9_9BACL</name>
<keyword evidence="2" id="KW-1185">Reference proteome</keyword>
<sequence>MKEWMKFIIVFLSFLAVAIVLVILFLGNKPFSEAEQAAAEKVEAEGLLDEVERAYVYSSSTQSVTVLGTDGEGQIKAAFVPEEGDMEALMLEDQVTAQQAREIVQEDMEVEEILHTKLGMEEAGAVWEIAFLNEAGRLNYVYLLAEDGTWWKRILNL</sequence>
<dbReference type="Gene3D" id="3.10.450.40">
    <property type="match status" value="2"/>
</dbReference>
<dbReference type="Proteomes" id="UP000067683">
    <property type="component" value="Chromosome"/>
</dbReference>
<dbReference type="SUPFAM" id="SSF54403">
    <property type="entry name" value="Cystatin/monellin"/>
    <property type="match status" value="2"/>
</dbReference>
<dbReference type="STRING" id="200991.AUC31_00800"/>
<evidence type="ECO:0000313" key="1">
    <source>
        <dbReference type="EMBL" id="ALS73874.1"/>
    </source>
</evidence>
<dbReference type="KEGG" id="prt:AUC31_00800"/>
<reference evidence="1" key="1">
    <citation type="submission" date="2016-01" db="EMBL/GenBank/DDBJ databases">
        <title>Complete genome of Planococcus rifietoensis type strain M8.</title>
        <authorList>
            <person name="See-Too W.S."/>
        </authorList>
    </citation>
    <scope>NUCLEOTIDE SEQUENCE [LARGE SCALE GENOMIC DNA]</scope>
    <source>
        <strain evidence="1">M8</strain>
    </source>
</reference>
<organism evidence="1 2">
    <name type="scientific">Planococcus rifietoensis</name>
    <dbReference type="NCBI Taxonomy" id="200991"/>
    <lineage>
        <taxon>Bacteria</taxon>
        <taxon>Bacillati</taxon>
        <taxon>Bacillota</taxon>
        <taxon>Bacilli</taxon>
        <taxon>Bacillales</taxon>
        <taxon>Caryophanaceae</taxon>
        <taxon>Planococcus</taxon>
    </lineage>
</organism>
<gene>
    <name evidence="1" type="ORF">AUC31_00800</name>
</gene>
<dbReference type="OrthoDB" id="2381181at2"/>
<dbReference type="InterPro" id="IPR046350">
    <property type="entry name" value="Cystatin_sf"/>
</dbReference>
<dbReference type="RefSeq" id="WP_058380583.1">
    <property type="nucleotide sequence ID" value="NZ_CP013659.2"/>
</dbReference>
<accession>A0A0U2J6E9</accession>
<dbReference type="AlphaFoldDB" id="A0A0U2J6E9"/>
<protein>
    <recommendedName>
        <fullName evidence="3">DUF5590 domain-containing protein</fullName>
    </recommendedName>
</protein>